<evidence type="ECO:0000313" key="3">
    <source>
        <dbReference type="Proteomes" id="UP000075683"/>
    </source>
</evidence>
<dbReference type="Proteomes" id="UP000075683">
    <property type="component" value="Unassembled WGS sequence"/>
</dbReference>
<accession>A0A150LD94</accession>
<organism evidence="2 3">
    <name type="scientific">Caldibacillus debilis</name>
    <dbReference type="NCBI Taxonomy" id="301148"/>
    <lineage>
        <taxon>Bacteria</taxon>
        <taxon>Bacillati</taxon>
        <taxon>Bacillota</taxon>
        <taxon>Bacilli</taxon>
        <taxon>Bacillales</taxon>
        <taxon>Bacillaceae</taxon>
        <taxon>Caldibacillus</taxon>
    </lineage>
</organism>
<dbReference type="EMBL" id="LQYT01000119">
    <property type="protein sequence ID" value="KYD10323.1"/>
    <property type="molecule type" value="Genomic_DNA"/>
</dbReference>
<feature type="region of interest" description="Disordered" evidence="1">
    <location>
        <begin position="1"/>
        <end position="49"/>
    </location>
</feature>
<protein>
    <submittedName>
        <fullName evidence="2">Uncharacterized protein</fullName>
    </submittedName>
</protein>
<reference evidence="2 3" key="1">
    <citation type="submission" date="2016-01" db="EMBL/GenBank/DDBJ databases">
        <title>Draft Genome Sequences of Seven Thermophilic Sporeformers Isolated from Foods.</title>
        <authorList>
            <person name="Berendsen E.M."/>
            <person name="Wells-Bennik M.H."/>
            <person name="Krawcyk A.O."/>
            <person name="De Jong A."/>
            <person name="Holsappel S."/>
            <person name="Eijlander R.T."/>
            <person name="Kuipers O.P."/>
        </authorList>
    </citation>
    <scope>NUCLEOTIDE SEQUENCE [LARGE SCALE GENOMIC DNA]</scope>
    <source>
        <strain evidence="2 3">B4135</strain>
    </source>
</reference>
<evidence type="ECO:0000313" key="2">
    <source>
        <dbReference type="EMBL" id="KYD10323.1"/>
    </source>
</evidence>
<evidence type="ECO:0000256" key="1">
    <source>
        <dbReference type="SAM" id="MobiDB-lite"/>
    </source>
</evidence>
<feature type="compositionally biased region" description="Basic residues" evidence="1">
    <location>
        <begin position="1"/>
        <end position="14"/>
    </location>
</feature>
<dbReference type="AlphaFoldDB" id="A0A150LD94"/>
<gene>
    <name evidence="2" type="ORF">B4135_3498</name>
</gene>
<name>A0A150LD94_9BACI</name>
<proteinExistence type="predicted"/>
<sequence>MKSARRMRFFRRARHPEGKGISSARMPNRSRKNSPGNRGDLGRPAASTAGDLGRIIRGDLCPLPAVGKPFPLANRKLLARFEVRKFGQKEAGTKRFHFRKALSPGREQDVTQTCDLFSHGGRTGPSGRSRFRRRAFPPSTVPRPAFSPVI</sequence>
<feature type="region of interest" description="Disordered" evidence="1">
    <location>
        <begin position="118"/>
        <end position="150"/>
    </location>
</feature>
<comment type="caution">
    <text evidence="2">The sequence shown here is derived from an EMBL/GenBank/DDBJ whole genome shotgun (WGS) entry which is preliminary data.</text>
</comment>
<dbReference type="STRING" id="301148.B4135_3498"/>